<keyword evidence="4 7" id="KW-0554">One-carbon metabolism</keyword>
<dbReference type="PIRSF" id="PIRSF000194">
    <property type="entry name" value="DHFR"/>
    <property type="match status" value="1"/>
</dbReference>
<keyword evidence="5 7" id="KW-0521">NADP</keyword>
<dbReference type="InterPro" id="IPR024072">
    <property type="entry name" value="DHFR-like_dom_sf"/>
</dbReference>
<comment type="caution">
    <text evidence="10">The sequence shown here is derived from an EMBL/GenBank/DDBJ whole genome shotgun (WGS) entry which is preliminary data.</text>
</comment>
<dbReference type="GO" id="GO:0004146">
    <property type="term" value="F:dihydrofolate reductase activity"/>
    <property type="evidence" value="ECO:0007669"/>
    <property type="project" value="UniProtKB-EC"/>
</dbReference>
<evidence type="ECO:0000256" key="7">
    <source>
        <dbReference type="PIRNR" id="PIRNR000194"/>
    </source>
</evidence>
<dbReference type="InterPro" id="IPR012259">
    <property type="entry name" value="DHFR"/>
</dbReference>
<evidence type="ECO:0000256" key="5">
    <source>
        <dbReference type="ARBA" id="ARBA00022857"/>
    </source>
</evidence>
<sequence>MPSEDTPARRTVLVAALADNGVIGDRGSIPWHLPEDLAHFKATTLGHTLVMGRATWDSIGRPLPGRTTVVLTRDRAWHADGALVAHDLDEALALAADLPGDTMVVGGGEVYEQAMPLATHQVLTLVHLTPDGDARYPSYDAGEWVETGREHGEGWDRVWLARRPVPRPTPA</sequence>
<gene>
    <name evidence="10" type="ORF">ACFPGP_23190</name>
</gene>
<evidence type="ECO:0000259" key="9">
    <source>
        <dbReference type="PROSITE" id="PS51330"/>
    </source>
</evidence>
<comment type="function">
    <text evidence="7">Key enzyme in folate metabolism. Catalyzes an essential reaction for de novo glycine and purine synthesis, and for DNA precursor synthesis.</text>
</comment>
<accession>A0ABW0BRS9</accession>
<evidence type="ECO:0000256" key="6">
    <source>
        <dbReference type="ARBA" id="ARBA00023002"/>
    </source>
</evidence>
<dbReference type="EC" id="1.5.1.3" evidence="3 7"/>
<evidence type="ECO:0000313" key="11">
    <source>
        <dbReference type="Proteomes" id="UP001596087"/>
    </source>
</evidence>
<dbReference type="InterPro" id="IPR017925">
    <property type="entry name" value="DHFR_CS"/>
</dbReference>
<dbReference type="SUPFAM" id="SSF53597">
    <property type="entry name" value="Dihydrofolate reductase-like"/>
    <property type="match status" value="1"/>
</dbReference>
<protein>
    <recommendedName>
        <fullName evidence="3 7">Dihydrofolate reductase</fullName>
        <ecNumber evidence="3 7">1.5.1.3</ecNumber>
    </recommendedName>
</protein>
<evidence type="ECO:0000256" key="2">
    <source>
        <dbReference type="ARBA" id="ARBA00009539"/>
    </source>
</evidence>
<keyword evidence="6 7" id="KW-0560">Oxidoreductase</keyword>
<comment type="catalytic activity">
    <reaction evidence="7">
        <text>(6S)-5,6,7,8-tetrahydrofolate + NADP(+) = 7,8-dihydrofolate + NADPH + H(+)</text>
        <dbReference type="Rhea" id="RHEA:15009"/>
        <dbReference type="ChEBI" id="CHEBI:15378"/>
        <dbReference type="ChEBI" id="CHEBI:57451"/>
        <dbReference type="ChEBI" id="CHEBI:57453"/>
        <dbReference type="ChEBI" id="CHEBI:57783"/>
        <dbReference type="ChEBI" id="CHEBI:58349"/>
        <dbReference type="EC" id="1.5.1.3"/>
    </reaction>
</comment>
<evidence type="ECO:0000256" key="4">
    <source>
        <dbReference type="ARBA" id="ARBA00022563"/>
    </source>
</evidence>
<dbReference type="Pfam" id="PF00186">
    <property type="entry name" value="DHFR_1"/>
    <property type="match status" value="1"/>
</dbReference>
<evidence type="ECO:0000256" key="8">
    <source>
        <dbReference type="RuleBase" id="RU004474"/>
    </source>
</evidence>
<dbReference type="Gene3D" id="3.40.430.10">
    <property type="entry name" value="Dihydrofolate Reductase, subunit A"/>
    <property type="match status" value="1"/>
</dbReference>
<organism evidence="10 11">
    <name type="scientific">Nocardioides taihuensis</name>
    <dbReference type="NCBI Taxonomy" id="1835606"/>
    <lineage>
        <taxon>Bacteria</taxon>
        <taxon>Bacillati</taxon>
        <taxon>Actinomycetota</taxon>
        <taxon>Actinomycetes</taxon>
        <taxon>Propionibacteriales</taxon>
        <taxon>Nocardioidaceae</taxon>
        <taxon>Nocardioides</taxon>
    </lineage>
</organism>
<proteinExistence type="inferred from homology"/>
<dbReference type="RefSeq" id="WP_378593902.1">
    <property type="nucleotide sequence ID" value="NZ_JBHSKD010000029.1"/>
</dbReference>
<dbReference type="PROSITE" id="PS00075">
    <property type="entry name" value="DHFR_1"/>
    <property type="match status" value="1"/>
</dbReference>
<evidence type="ECO:0000256" key="3">
    <source>
        <dbReference type="ARBA" id="ARBA00012856"/>
    </source>
</evidence>
<dbReference type="EMBL" id="JBHSKD010000029">
    <property type="protein sequence ID" value="MFC5179597.1"/>
    <property type="molecule type" value="Genomic_DNA"/>
</dbReference>
<comment type="pathway">
    <text evidence="1 7">Cofactor biosynthesis; tetrahydrofolate biosynthesis; 5,6,7,8-tetrahydrofolate from 7,8-dihydrofolate: step 1/1.</text>
</comment>
<evidence type="ECO:0000256" key="1">
    <source>
        <dbReference type="ARBA" id="ARBA00004903"/>
    </source>
</evidence>
<dbReference type="Proteomes" id="UP001596087">
    <property type="component" value="Unassembled WGS sequence"/>
</dbReference>
<reference evidence="11" key="1">
    <citation type="journal article" date="2019" name="Int. J. Syst. Evol. Microbiol.">
        <title>The Global Catalogue of Microorganisms (GCM) 10K type strain sequencing project: providing services to taxonomists for standard genome sequencing and annotation.</title>
        <authorList>
            <consortium name="The Broad Institute Genomics Platform"/>
            <consortium name="The Broad Institute Genome Sequencing Center for Infectious Disease"/>
            <person name="Wu L."/>
            <person name="Ma J."/>
        </authorList>
    </citation>
    <scope>NUCLEOTIDE SEQUENCE [LARGE SCALE GENOMIC DNA]</scope>
    <source>
        <strain evidence="11">DFY41</strain>
    </source>
</reference>
<dbReference type="PANTHER" id="PTHR48069">
    <property type="entry name" value="DIHYDROFOLATE REDUCTASE"/>
    <property type="match status" value="1"/>
</dbReference>
<feature type="domain" description="DHFR" evidence="9">
    <location>
        <begin position="10"/>
        <end position="171"/>
    </location>
</feature>
<dbReference type="PANTHER" id="PTHR48069:SF3">
    <property type="entry name" value="DIHYDROFOLATE REDUCTASE"/>
    <property type="match status" value="1"/>
</dbReference>
<dbReference type="PROSITE" id="PS51330">
    <property type="entry name" value="DHFR_2"/>
    <property type="match status" value="1"/>
</dbReference>
<evidence type="ECO:0000313" key="10">
    <source>
        <dbReference type="EMBL" id="MFC5179597.1"/>
    </source>
</evidence>
<dbReference type="PRINTS" id="PR00070">
    <property type="entry name" value="DHFR"/>
</dbReference>
<dbReference type="CDD" id="cd00209">
    <property type="entry name" value="DHFR"/>
    <property type="match status" value="1"/>
</dbReference>
<dbReference type="InterPro" id="IPR001796">
    <property type="entry name" value="DHFR_dom"/>
</dbReference>
<comment type="similarity">
    <text evidence="2 7 8">Belongs to the dihydrofolate reductase family.</text>
</comment>
<keyword evidence="11" id="KW-1185">Reference proteome</keyword>
<name>A0ABW0BRS9_9ACTN</name>